<reference evidence="3" key="1">
    <citation type="submission" date="2023-08" db="EMBL/GenBank/DDBJ databases">
        <authorList>
            <person name="Audoor S."/>
            <person name="Bilcke G."/>
        </authorList>
    </citation>
    <scope>NUCLEOTIDE SEQUENCE</scope>
</reference>
<dbReference type="PRINTS" id="PR00081">
    <property type="entry name" value="GDHRDH"/>
</dbReference>
<dbReference type="PANTHER" id="PTHR42760:SF83">
    <property type="entry name" value="(3R)-3-HYDROXYACYL-COA DEHYDROGENASE"/>
    <property type="match status" value="1"/>
</dbReference>
<proteinExistence type="inferred from homology"/>
<evidence type="ECO:0000256" key="1">
    <source>
        <dbReference type="ARBA" id="ARBA00006484"/>
    </source>
</evidence>
<dbReference type="PANTHER" id="PTHR42760">
    <property type="entry name" value="SHORT-CHAIN DEHYDROGENASES/REDUCTASES FAMILY MEMBER"/>
    <property type="match status" value="1"/>
</dbReference>
<comment type="caution">
    <text evidence="3">The sequence shown here is derived from an EMBL/GenBank/DDBJ whole genome shotgun (WGS) entry which is preliminary data.</text>
</comment>
<dbReference type="InterPro" id="IPR020904">
    <property type="entry name" value="Sc_DH/Rdtase_CS"/>
</dbReference>
<dbReference type="SUPFAM" id="SSF51735">
    <property type="entry name" value="NAD(P)-binding Rossmann-fold domains"/>
    <property type="match status" value="1"/>
</dbReference>
<dbReference type="PROSITE" id="PS00061">
    <property type="entry name" value="ADH_SHORT"/>
    <property type="match status" value="1"/>
</dbReference>
<dbReference type="GO" id="GO:0006633">
    <property type="term" value="P:fatty acid biosynthetic process"/>
    <property type="evidence" value="ECO:0007669"/>
    <property type="project" value="TreeGrafter"/>
</dbReference>
<dbReference type="PRINTS" id="PR00080">
    <property type="entry name" value="SDRFAMILY"/>
</dbReference>
<gene>
    <name evidence="3" type="ORF">CYCCA115_LOCUS10414</name>
</gene>
<dbReference type="Pfam" id="PF13561">
    <property type="entry name" value="adh_short_C2"/>
    <property type="match status" value="1"/>
</dbReference>
<dbReference type="FunFam" id="3.40.50.720:FF:000173">
    <property type="entry name" value="3-oxoacyl-[acyl-carrier protein] reductase"/>
    <property type="match status" value="1"/>
</dbReference>
<evidence type="ECO:0000313" key="4">
    <source>
        <dbReference type="Proteomes" id="UP001295423"/>
    </source>
</evidence>
<name>A0AAD2FKG0_9STRA</name>
<evidence type="ECO:0000256" key="2">
    <source>
        <dbReference type="ARBA" id="ARBA00023002"/>
    </source>
</evidence>
<dbReference type="InterPro" id="IPR002347">
    <property type="entry name" value="SDR_fam"/>
</dbReference>
<evidence type="ECO:0000313" key="3">
    <source>
        <dbReference type="EMBL" id="CAJ1946273.1"/>
    </source>
</evidence>
<dbReference type="EMBL" id="CAKOGP040001668">
    <property type="protein sequence ID" value="CAJ1946273.1"/>
    <property type="molecule type" value="Genomic_DNA"/>
</dbReference>
<dbReference type="AlphaFoldDB" id="A0AAD2FKG0"/>
<keyword evidence="4" id="KW-1185">Reference proteome</keyword>
<protein>
    <recommendedName>
        <fullName evidence="5">3-oxoacyl-[acyl-carrier-protein] reductase</fullName>
    </recommendedName>
</protein>
<dbReference type="Proteomes" id="UP001295423">
    <property type="component" value="Unassembled WGS sequence"/>
</dbReference>
<dbReference type="GO" id="GO:0016616">
    <property type="term" value="F:oxidoreductase activity, acting on the CH-OH group of donors, NAD or NADP as acceptor"/>
    <property type="evidence" value="ECO:0007669"/>
    <property type="project" value="TreeGrafter"/>
</dbReference>
<keyword evidence="2" id="KW-0560">Oxidoreductase</keyword>
<dbReference type="GO" id="GO:0048038">
    <property type="term" value="F:quinone binding"/>
    <property type="evidence" value="ECO:0007669"/>
    <property type="project" value="TreeGrafter"/>
</dbReference>
<organism evidence="3 4">
    <name type="scientific">Cylindrotheca closterium</name>
    <dbReference type="NCBI Taxonomy" id="2856"/>
    <lineage>
        <taxon>Eukaryota</taxon>
        <taxon>Sar</taxon>
        <taxon>Stramenopiles</taxon>
        <taxon>Ochrophyta</taxon>
        <taxon>Bacillariophyta</taxon>
        <taxon>Bacillariophyceae</taxon>
        <taxon>Bacillariophycidae</taxon>
        <taxon>Bacillariales</taxon>
        <taxon>Bacillariaceae</taxon>
        <taxon>Cylindrotheca</taxon>
    </lineage>
</organism>
<comment type="similarity">
    <text evidence="1">Belongs to the short-chain dehydrogenases/reductases (SDR) family.</text>
</comment>
<evidence type="ECO:0008006" key="5">
    <source>
        <dbReference type="Google" id="ProtNLM"/>
    </source>
</evidence>
<dbReference type="InterPro" id="IPR036291">
    <property type="entry name" value="NAD(P)-bd_dom_sf"/>
</dbReference>
<dbReference type="Gene3D" id="3.40.50.720">
    <property type="entry name" value="NAD(P)-binding Rossmann-like Domain"/>
    <property type="match status" value="1"/>
</dbReference>
<accession>A0AAD2FKG0</accession>
<sequence length="223" mass="24083">MDALEDEVSRLKQVSSTQSPLLVVGCDVTDPQEVQQLIQAADHFASEHSEPEKKATLLVNCAGILRDNWVSKLTLEDWDDVLNVNLKGTFLTCQAFLDQNRITENGNSDDISVVNIGSIVSEAGNMGQANYAASKGGVLGLTRSLAKEVAPLNARVNAVVPGFIETPMTNAIPDHMKSRMLPRIPLKRFGQPTEVADAVTYLLSPRSSYITGQSLQVCGMASL</sequence>